<dbReference type="GO" id="GO:0000972">
    <property type="term" value="P:transcription-dependent tethering of RNA polymerase II gene DNA at nuclear periphery"/>
    <property type="evidence" value="ECO:0007669"/>
    <property type="project" value="TreeGrafter"/>
</dbReference>
<keyword evidence="7" id="KW-0539">Nucleus</keyword>
<evidence type="ECO:0000256" key="6">
    <source>
        <dbReference type="ARBA" id="ARBA00023010"/>
    </source>
</evidence>
<dbReference type="InterPro" id="IPR037624">
    <property type="entry name" value="Nup133-like"/>
</dbReference>
<organism evidence="10 11">
    <name type="scientific">Fibroporia radiculosa</name>
    <dbReference type="NCBI Taxonomy" id="599839"/>
    <lineage>
        <taxon>Eukaryota</taxon>
        <taxon>Fungi</taxon>
        <taxon>Dikarya</taxon>
        <taxon>Basidiomycota</taxon>
        <taxon>Agaricomycotina</taxon>
        <taxon>Agaricomycetes</taxon>
        <taxon>Polyporales</taxon>
        <taxon>Fibroporiaceae</taxon>
        <taxon>Fibroporia</taxon>
    </lineage>
</organism>
<evidence type="ECO:0000313" key="10">
    <source>
        <dbReference type="EMBL" id="CCM02415.1"/>
    </source>
</evidence>
<dbReference type="InParanoid" id="J4GPD5"/>
<keyword evidence="4" id="KW-0509">mRNA transport</keyword>
<evidence type="ECO:0000256" key="1">
    <source>
        <dbReference type="ARBA" id="ARBA00004259"/>
    </source>
</evidence>
<dbReference type="EMBL" id="HE797078">
    <property type="protein sequence ID" value="CCM02415.1"/>
    <property type="molecule type" value="Genomic_DNA"/>
</dbReference>
<dbReference type="Gene3D" id="2.130.10.10">
    <property type="entry name" value="YVTN repeat-like/Quinoprotein amine dehydrogenase"/>
    <property type="match status" value="1"/>
</dbReference>
<accession>J4GPD5</accession>
<dbReference type="InterPro" id="IPR015943">
    <property type="entry name" value="WD40/YVTN_repeat-like_dom_sf"/>
</dbReference>
<evidence type="ECO:0000256" key="2">
    <source>
        <dbReference type="ARBA" id="ARBA00005569"/>
    </source>
</evidence>
<feature type="domain" description="Nucleoporin Nup133/Nup155-like N-terminal" evidence="9">
    <location>
        <begin position="23"/>
        <end position="304"/>
    </location>
</feature>
<dbReference type="RefSeq" id="XP_012181698.1">
    <property type="nucleotide sequence ID" value="XM_012326308.1"/>
</dbReference>
<dbReference type="Proteomes" id="UP000006352">
    <property type="component" value="Unassembled WGS sequence"/>
</dbReference>
<dbReference type="InterPro" id="IPR014908">
    <property type="entry name" value="Nucleoporin_Nup133/Nup155_N"/>
</dbReference>
<dbReference type="Pfam" id="PF03177">
    <property type="entry name" value="Nucleoporin_C"/>
    <property type="match status" value="1"/>
</dbReference>
<feature type="domain" description="Nucleoporin Nup133/Nup155-like C-terminal" evidence="8">
    <location>
        <begin position="542"/>
        <end position="1021"/>
    </location>
</feature>
<dbReference type="GeneID" id="24097326"/>
<keyword evidence="5" id="KW-0653">Protein transport</keyword>
<keyword evidence="3" id="KW-0813">Transport</keyword>
<keyword evidence="6" id="KW-0811">Translocation</keyword>
<evidence type="ECO:0000256" key="7">
    <source>
        <dbReference type="ARBA" id="ARBA00023242"/>
    </source>
</evidence>
<evidence type="ECO:0000256" key="5">
    <source>
        <dbReference type="ARBA" id="ARBA00022927"/>
    </source>
</evidence>
<comment type="similarity">
    <text evidence="2">Belongs to the nucleoporin Nup133 family.</text>
</comment>
<proteinExistence type="inferred from homology"/>
<dbReference type="AlphaFoldDB" id="J4GPD5"/>
<dbReference type="GO" id="GO:0016973">
    <property type="term" value="P:poly(A)+ mRNA export from nucleus"/>
    <property type="evidence" value="ECO:0007669"/>
    <property type="project" value="TreeGrafter"/>
</dbReference>
<dbReference type="Pfam" id="PF08801">
    <property type="entry name" value="Nucleoporin_N"/>
    <property type="match status" value="1"/>
</dbReference>
<gene>
    <name evidence="10" type="ORF">FIBRA_04513</name>
</gene>
<dbReference type="InterPro" id="IPR007187">
    <property type="entry name" value="Nucleoporin_Nup133/Nup155_C"/>
</dbReference>
<evidence type="ECO:0000259" key="8">
    <source>
        <dbReference type="Pfam" id="PF03177"/>
    </source>
</evidence>
<name>J4GPD5_9APHY</name>
<reference evidence="10 11" key="1">
    <citation type="journal article" date="2012" name="Appl. Environ. Microbiol.">
        <title>Short-read sequencing for genomic analysis of the brown rot fungus Fibroporia radiculosa.</title>
        <authorList>
            <person name="Tang J.D."/>
            <person name="Perkins A.D."/>
            <person name="Sonstegard T.S."/>
            <person name="Schroeder S.G."/>
            <person name="Burgess S.C."/>
            <person name="Diehl S.V."/>
        </authorList>
    </citation>
    <scope>NUCLEOTIDE SEQUENCE [LARGE SCALE GENOMIC DNA]</scope>
    <source>
        <strain evidence="10 11">TFFH 294</strain>
    </source>
</reference>
<evidence type="ECO:0000313" key="11">
    <source>
        <dbReference type="Proteomes" id="UP000006352"/>
    </source>
</evidence>
<sequence length="1092" mass="121788">MDLDGNPDTQERHTKAETIFAKSEQLTATFYAQLPVEVRQALKAADFYRDAFSGDVDPLTGFAIVASVETCFALTGTPTCYIFLCPVSDINDPMATPFHALVPYGSSREPGLIVSSPTGEVRFWDGLGMGLAGGDNFLVMSLDLEREERVTTLTRADPQTYIVSTSMGRLFRLILTASGGSHHLTAHVFSHPRASMSISRLIPSFWSVPSIQPEPGNINAIALAEPGTDSQGRALWAIINRRIQKWNLSFEGWQELVVDTDIMDDTRQAIRNAFASASPDDIELDLEFVDLKVEGDGKLVLLVSYAGQDEEASMDFGPHPRRIYAIAHLLCTPDTFEVLNVRGVPYQSTSSSGAPLHPRLQLVMNGELIVIQFGDAVALCARDTVYMDRLELKSATDRTLGVGVVDGESELLVLTATTMVKAYFELDRVSQFNSESGRATLMVSIMTQAILYGSNPENPLQFSFPPEIDEEALMSGAQQLSQAILRSDSEVVRPSHDLQAQISGRKERLSFLIKFINDNAVLTKANVPKEPAVARYRRREAEDCVRSFLKSGVEAIGGLIPCVLDVVRRSLHAHSQNLSEDICESNRIVLTILQSAISYRIYNSGVYGIELPLLDPWSSQPNIIEVVFELVIATTKVVETPSPDAESTQTRVQLREQLPELASTLFTCIQERLRWLESPLSASDPRSERERYDLAQKFHQVRPEVLETLRRNGHANAAFRLAEEYRDFRSLASLCNKETVYPPEDNPNATRIQAYVEQFKEEFTTELYHWYIEHGELRAMFAAGHDEFLDAFLSDNSIPAVSWIHDVYKGRYELASEALLSEADHASELVSKHLMLSIGKLAHLAQLHEVQEVQNPISQKTLDSFHDGLDFVSVHETILDDLKSALVNVRGKQSLEAQVDVIARAKASQLSDRRILQQIFKQLVRQLLQGKALSPEDLADVLSLKDNADSPGDYATALQILSRARNIPSARRLSAFRTVWRRIYIHDDWNVLRQTANVPDAELNMRFRNTALYAALQATSRAHSTPKGYISTPVEALEVPDQSEIALRWPGISPDEVEGIEQDYLLESKYLADLEMDSTFESMVGLVKEDAT</sequence>
<dbReference type="FunCoup" id="J4GPD5">
    <property type="interactions" value="86"/>
</dbReference>
<dbReference type="GO" id="GO:0006606">
    <property type="term" value="P:protein import into nucleus"/>
    <property type="evidence" value="ECO:0007669"/>
    <property type="project" value="TreeGrafter"/>
</dbReference>
<dbReference type="STRING" id="599839.J4GPD5"/>
<evidence type="ECO:0000256" key="4">
    <source>
        <dbReference type="ARBA" id="ARBA00022816"/>
    </source>
</evidence>
<dbReference type="Gene3D" id="1.20.58.1380">
    <property type="match status" value="1"/>
</dbReference>
<dbReference type="PANTHER" id="PTHR13405">
    <property type="entry name" value="NUCLEAR PORE COMPLEX PROTEIN NUP133"/>
    <property type="match status" value="1"/>
</dbReference>
<dbReference type="SUPFAM" id="SSF117289">
    <property type="entry name" value="Nucleoporin domain"/>
    <property type="match status" value="1"/>
</dbReference>
<evidence type="ECO:0000259" key="9">
    <source>
        <dbReference type="Pfam" id="PF08801"/>
    </source>
</evidence>
<evidence type="ECO:0000256" key="3">
    <source>
        <dbReference type="ARBA" id="ARBA00022448"/>
    </source>
</evidence>
<dbReference type="OrthoDB" id="103454at2759"/>
<protein>
    <recommendedName>
        <fullName evidence="12">Nucleoporin Nup133/Nup155-like C-terminal domain-containing protein</fullName>
    </recommendedName>
</protein>
<dbReference type="HOGENOM" id="CLU_008112_0_0_1"/>
<dbReference type="GO" id="GO:0031080">
    <property type="term" value="C:nuclear pore outer ring"/>
    <property type="evidence" value="ECO:0007669"/>
    <property type="project" value="TreeGrafter"/>
</dbReference>
<comment type="subcellular location">
    <subcellularLocation>
        <location evidence="1">Nucleus envelope</location>
    </subcellularLocation>
</comment>
<keyword evidence="11" id="KW-1185">Reference proteome</keyword>
<dbReference type="GO" id="GO:0017056">
    <property type="term" value="F:structural constituent of nuclear pore"/>
    <property type="evidence" value="ECO:0007669"/>
    <property type="project" value="InterPro"/>
</dbReference>
<evidence type="ECO:0008006" key="12">
    <source>
        <dbReference type="Google" id="ProtNLM"/>
    </source>
</evidence>
<dbReference type="PANTHER" id="PTHR13405:SF11">
    <property type="entry name" value="NUCLEAR PORE COMPLEX PROTEIN NUP133"/>
    <property type="match status" value="1"/>
</dbReference>